<dbReference type="Proteomes" id="UP000323380">
    <property type="component" value="Unassembled WGS sequence"/>
</dbReference>
<name>A0A5D0P0R6_9ACTN</name>
<accession>A0A5D0P0R6</accession>
<feature type="region of interest" description="Disordered" evidence="4">
    <location>
        <begin position="1"/>
        <end position="38"/>
    </location>
</feature>
<dbReference type="GO" id="GO:0007155">
    <property type="term" value="P:cell adhesion"/>
    <property type="evidence" value="ECO:0007669"/>
    <property type="project" value="UniProtKB-KW"/>
</dbReference>
<keyword evidence="2" id="KW-0130">Cell adhesion</keyword>
<keyword evidence="1" id="KW-0134">Cell wall</keyword>
<evidence type="ECO:0000313" key="6">
    <source>
        <dbReference type="EMBL" id="TYB49944.1"/>
    </source>
</evidence>
<comment type="caution">
    <text evidence="6">The sequence shown here is derived from an EMBL/GenBank/DDBJ whole genome shotgun (WGS) entry which is preliminary data.</text>
</comment>
<dbReference type="PROSITE" id="PS51884">
    <property type="entry name" value="CHAPLIN"/>
    <property type="match status" value="1"/>
</dbReference>
<dbReference type="InterPro" id="IPR005528">
    <property type="entry name" value="ChpA-H"/>
</dbReference>
<evidence type="ECO:0000256" key="3">
    <source>
        <dbReference type="ARBA" id="ARBA00023087"/>
    </source>
</evidence>
<protein>
    <submittedName>
        <fullName evidence="6">Chaplin</fullName>
    </submittedName>
</protein>
<evidence type="ECO:0000256" key="4">
    <source>
        <dbReference type="SAM" id="MobiDB-lite"/>
    </source>
</evidence>
<feature type="domain" description="Chaplin" evidence="5">
    <location>
        <begin position="40"/>
        <end position="80"/>
    </location>
</feature>
<organism evidence="6 7">
    <name type="scientific">Actinomadura chibensis</name>
    <dbReference type="NCBI Taxonomy" id="392828"/>
    <lineage>
        <taxon>Bacteria</taxon>
        <taxon>Bacillati</taxon>
        <taxon>Actinomycetota</taxon>
        <taxon>Actinomycetes</taxon>
        <taxon>Streptosporangiales</taxon>
        <taxon>Thermomonosporaceae</taxon>
        <taxon>Actinomadura</taxon>
    </lineage>
</organism>
<reference evidence="6 7" key="1">
    <citation type="submission" date="2019-08" db="EMBL/GenBank/DDBJ databases">
        <title>Actinomadura sp. nov. CYP1-5 isolated from mountain soil.</title>
        <authorList>
            <person name="Songsumanus A."/>
            <person name="Kuncharoen N."/>
            <person name="Kudo T."/>
            <person name="Yuki M."/>
            <person name="Igarashi Y."/>
            <person name="Tanasupawat S."/>
        </authorList>
    </citation>
    <scope>NUCLEOTIDE SEQUENCE [LARGE SCALE GENOMIC DNA]</scope>
    <source>
        <strain evidence="6 7">JCM 14158</strain>
    </source>
</reference>
<dbReference type="STRING" id="1220554.GCA_001552135_07141"/>
<keyword evidence="3" id="KW-0034">Amyloid</keyword>
<keyword evidence="1" id="KW-0964">Secreted</keyword>
<dbReference type="AlphaFoldDB" id="A0A5D0P0R6"/>
<gene>
    <name evidence="6" type="ORF">FXF69_06485</name>
</gene>
<keyword evidence="7" id="KW-1185">Reference proteome</keyword>
<proteinExistence type="predicted"/>
<evidence type="ECO:0000256" key="1">
    <source>
        <dbReference type="ARBA" id="ARBA00022512"/>
    </source>
</evidence>
<evidence type="ECO:0000256" key="2">
    <source>
        <dbReference type="ARBA" id="ARBA00022889"/>
    </source>
</evidence>
<feature type="compositionally biased region" description="Basic residues" evidence="4">
    <location>
        <begin position="17"/>
        <end position="30"/>
    </location>
</feature>
<sequence>MVATPAHASAYGGDHGHCHHKCHPKGHHHGQFNGNHTSGNFSILGGNQVNAPISIPVNVCGNAIAVIGFAAAQCKGGASVENG</sequence>
<dbReference type="EMBL" id="VSFG01000001">
    <property type="protein sequence ID" value="TYB49944.1"/>
    <property type="molecule type" value="Genomic_DNA"/>
</dbReference>
<evidence type="ECO:0000313" key="7">
    <source>
        <dbReference type="Proteomes" id="UP000323380"/>
    </source>
</evidence>
<evidence type="ECO:0000259" key="5">
    <source>
        <dbReference type="PROSITE" id="PS51884"/>
    </source>
</evidence>
<dbReference type="Pfam" id="PF03777">
    <property type="entry name" value="ChpA-C"/>
    <property type="match status" value="1"/>
</dbReference>